<sequence>MALPPETDEYIRQSIEQSLGLHVSTKTLELKLLASEDSRRRLQNEVFQLHDRLRERDERLELSKSEASMNAQALRKFIEEKEAMSKKYAELLTQCSNWEDECALYHKDQELLEAFGNEADERARSFEARVREVEEEMKKLSEEVLFYKREAEVCSEKEARAAEELRVLQEKVVELERLRSQGYNGEGAICGQCTVLKKDNEDLQSRLSGTVSSIALAAEIESLKKDKENLKFNLSRAEEEVTLLSEQCNMLDEENKKLQNQLYKEREHQGHGGKQSSVSAKGKRKASPKVDGTPRAIDFNGSESPRKPLSPLQYNSPDSRIRKKTKKQGGGTEDV</sequence>
<evidence type="ECO:0000313" key="4">
    <source>
        <dbReference type="Proteomes" id="UP001180020"/>
    </source>
</evidence>
<proteinExistence type="predicted"/>
<dbReference type="AlphaFoldDB" id="A0AAV9D7X2"/>
<reference evidence="3" key="1">
    <citation type="journal article" date="2023" name="Nat. Commun.">
        <title>Diploid and tetraploid genomes of Acorus and the evolution of monocots.</title>
        <authorList>
            <person name="Ma L."/>
            <person name="Liu K.W."/>
            <person name="Li Z."/>
            <person name="Hsiao Y.Y."/>
            <person name="Qi Y."/>
            <person name="Fu T."/>
            <person name="Tang G.D."/>
            <person name="Zhang D."/>
            <person name="Sun W.H."/>
            <person name="Liu D.K."/>
            <person name="Li Y."/>
            <person name="Chen G.Z."/>
            <person name="Liu X.D."/>
            <person name="Liao X.Y."/>
            <person name="Jiang Y.T."/>
            <person name="Yu X."/>
            <person name="Hao Y."/>
            <person name="Huang J."/>
            <person name="Zhao X.W."/>
            <person name="Ke S."/>
            <person name="Chen Y.Y."/>
            <person name="Wu W.L."/>
            <person name="Hsu J.L."/>
            <person name="Lin Y.F."/>
            <person name="Huang M.D."/>
            <person name="Li C.Y."/>
            <person name="Huang L."/>
            <person name="Wang Z.W."/>
            <person name="Zhao X."/>
            <person name="Zhong W.Y."/>
            <person name="Peng D.H."/>
            <person name="Ahmad S."/>
            <person name="Lan S."/>
            <person name="Zhang J.S."/>
            <person name="Tsai W.C."/>
            <person name="Van de Peer Y."/>
            <person name="Liu Z.J."/>
        </authorList>
    </citation>
    <scope>NUCLEOTIDE SEQUENCE</scope>
    <source>
        <strain evidence="3">CP</strain>
    </source>
</reference>
<keyword evidence="4" id="KW-1185">Reference proteome</keyword>
<dbReference type="PANTHER" id="PTHR35689:SF1">
    <property type="entry name" value="EARLY ENDOSOME ANTIGEN"/>
    <property type="match status" value="1"/>
</dbReference>
<evidence type="ECO:0000256" key="2">
    <source>
        <dbReference type="SAM" id="MobiDB-lite"/>
    </source>
</evidence>
<organism evidence="3 4">
    <name type="scientific">Acorus calamus</name>
    <name type="common">Sweet flag</name>
    <dbReference type="NCBI Taxonomy" id="4465"/>
    <lineage>
        <taxon>Eukaryota</taxon>
        <taxon>Viridiplantae</taxon>
        <taxon>Streptophyta</taxon>
        <taxon>Embryophyta</taxon>
        <taxon>Tracheophyta</taxon>
        <taxon>Spermatophyta</taxon>
        <taxon>Magnoliopsida</taxon>
        <taxon>Liliopsida</taxon>
        <taxon>Acoraceae</taxon>
        <taxon>Acorus</taxon>
    </lineage>
</organism>
<feature type="coiled-coil region" evidence="1">
    <location>
        <begin position="74"/>
        <end position="178"/>
    </location>
</feature>
<dbReference type="PANTHER" id="PTHR35689">
    <property type="entry name" value="EARLY ENDOSOME ANTIGEN"/>
    <property type="match status" value="1"/>
</dbReference>
<dbReference type="Proteomes" id="UP001180020">
    <property type="component" value="Unassembled WGS sequence"/>
</dbReference>
<comment type="caution">
    <text evidence="3">The sequence shown here is derived from an EMBL/GenBank/DDBJ whole genome shotgun (WGS) entry which is preliminary data.</text>
</comment>
<evidence type="ECO:0000256" key="1">
    <source>
        <dbReference type="SAM" id="Coils"/>
    </source>
</evidence>
<keyword evidence="1" id="KW-0175">Coiled coil</keyword>
<feature type="region of interest" description="Disordered" evidence="2">
    <location>
        <begin position="261"/>
        <end position="335"/>
    </location>
</feature>
<feature type="compositionally biased region" description="Basic and acidic residues" evidence="2">
    <location>
        <begin position="261"/>
        <end position="270"/>
    </location>
</feature>
<protein>
    <submittedName>
        <fullName evidence="3">Uncharacterized protein</fullName>
    </submittedName>
</protein>
<accession>A0AAV9D7X2</accession>
<name>A0AAV9D7X2_ACOCL</name>
<gene>
    <name evidence="3" type="ORF">QJS10_CPB15g00140</name>
</gene>
<evidence type="ECO:0000313" key="3">
    <source>
        <dbReference type="EMBL" id="KAK1297031.1"/>
    </source>
</evidence>
<dbReference type="EMBL" id="JAUJYO010000015">
    <property type="protein sequence ID" value="KAK1297031.1"/>
    <property type="molecule type" value="Genomic_DNA"/>
</dbReference>
<reference evidence="3" key="2">
    <citation type="submission" date="2023-06" db="EMBL/GenBank/DDBJ databases">
        <authorList>
            <person name="Ma L."/>
            <person name="Liu K.-W."/>
            <person name="Li Z."/>
            <person name="Hsiao Y.-Y."/>
            <person name="Qi Y."/>
            <person name="Fu T."/>
            <person name="Tang G."/>
            <person name="Zhang D."/>
            <person name="Sun W.-H."/>
            <person name="Liu D.-K."/>
            <person name="Li Y."/>
            <person name="Chen G.-Z."/>
            <person name="Liu X.-D."/>
            <person name="Liao X.-Y."/>
            <person name="Jiang Y.-T."/>
            <person name="Yu X."/>
            <person name="Hao Y."/>
            <person name="Huang J."/>
            <person name="Zhao X.-W."/>
            <person name="Ke S."/>
            <person name="Chen Y.-Y."/>
            <person name="Wu W.-L."/>
            <person name="Hsu J.-L."/>
            <person name="Lin Y.-F."/>
            <person name="Huang M.-D."/>
            <person name="Li C.-Y."/>
            <person name="Huang L."/>
            <person name="Wang Z.-W."/>
            <person name="Zhao X."/>
            <person name="Zhong W.-Y."/>
            <person name="Peng D.-H."/>
            <person name="Ahmad S."/>
            <person name="Lan S."/>
            <person name="Zhang J.-S."/>
            <person name="Tsai W.-C."/>
            <person name="Van De Peer Y."/>
            <person name="Liu Z.-J."/>
        </authorList>
    </citation>
    <scope>NUCLEOTIDE SEQUENCE</scope>
    <source>
        <strain evidence="3">CP</strain>
        <tissue evidence="3">Leaves</tissue>
    </source>
</reference>